<keyword evidence="3" id="KW-1185">Reference proteome</keyword>
<keyword evidence="1" id="KW-1133">Transmembrane helix</keyword>
<sequence>MLSDCFSAIPIAYFFSWEIEIKIFCNSLFWITGFWLTYSISILFILIAWSKVLIIASLTAQRPARNSFFCFLVLVLNVWISFVDNTLIINSFFSLILLFSTISIPTLLIIILPIIYLFSFFKIKSRSSTNTN</sequence>
<evidence type="ECO:0000313" key="2">
    <source>
        <dbReference type="EMBL" id="CAE77202.1"/>
    </source>
</evidence>
<feature type="transmembrane region" description="Helical" evidence="1">
    <location>
        <begin position="95"/>
        <end position="118"/>
    </location>
</feature>
<dbReference type="EMBL" id="BX293980">
    <property type="protein sequence ID" value="CAE77202.1"/>
    <property type="molecule type" value="Genomic_DNA"/>
</dbReference>
<dbReference type="HOGENOM" id="CLU_1914758_0_0_14"/>
<organism evidence="2 3">
    <name type="scientific">Mycoplasma mycoides subsp. mycoides SC (strain CCUG 32753 / NCTC 10114 / PG1)</name>
    <dbReference type="NCBI Taxonomy" id="272632"/>
    <lineage>
        <taxon>Bacteria</taxon>
        <taxon>Bacillati</taxon>
        <taxon>Mycoplasmatota</taxon>
        <taxon>Mollicutes</taxon>
        <taxon>Mycoplasmataceae</taxon>
        <taxon>Mycoplasma</taxon>
    </lineage>
</organism>
<protein>
    <submittedName>
        <fullName evidence="2">Hypothetical transmembrane protein</fullName>
    </submittedName>
</protein>
<feature type="transmembrane region" description="Helical" evidence="1">
    <location>
        <begin position="35"/>
        <end position="56"/>
    </location>
</feature>
<reference evidence="2 3" key="1">
    <citation type="journal article" date="2004" name="Genome Res.">
        <title>The genome sequence of Mycoplasma mycoides subsp. mycoides SC type strain PG1T, the causative agent of contagious bovine pleuropneumonia (CBPP).</title>
        <authorList>
            <person name="Westberg J."/>
            <person name="Persson A."/>
            <person name="Holmberg A."/>
            <person name="Goesmann A."/>
            <person name="Lundeberg J."/>
            <person name="Johansson K.-E."/>
            <person name="Pettersson B."/>
            <person name="Uhlen M."/>
        </authorList>
    </citation>
    <scope>NUCLEOTIDE SEQUENCE [LARGE SCALE GENOMIC DNA]</scope>
    <source>
        <strain evidence="2 3">PG1</strain>
    </source>
</reference>
<keyword evidence="1" id="KW-0472">Membrane</keyword>
<keyword evidence="1 2" id="KW-0812">Transmembrane</keyword>
<evidence type="ECO:0000313" key="3">
    <source>
        <dbReference type="Proteomes" id="UP000001016"/>
    </source>
</evidence>
<accession>Q6MT34</accession>
<dbReference type="AlphaFoldDB" id="Q6MT34"/>
<evidence type="ECO:0000256" key="1">
    <source>
        <dbReference type="SAM" id="Phobius"/>
    </source>
</evidence>
<gene>
    <name evidence="2" type="ordered locus">MSC_0579</name>
</gene>
<name>Q6MT34_MYCMS</name>
<dbReference type="Proteomes" id="UP000001016">
    <property type="component" value="Chromosome"/>
</dbReference>
<proteinExistence type="predicted"/>
<feature type="transmembrane region" description="Helical" evidence="1">
    <location>
        <begin position="68"/>
        <end position="89"/>
    </location>
</feature>
<dbReference type="KEGG" id="mmy:MSC_0579"/>